<feature type="coiled-coil region" evidence="1">
    <location>
        <begin position="277"/>
        <end position="304"/>
    </location>
</feature>
<evidence type="ECO:0000313" key="5">
    <source>
        <dbReference type="Proteomes" id="UP000289411"/>
    </source>
</evidence>
<keyword evidence="3" id="KW-0732">Signal</keyword>
<evidence type="ECO:0000256" key="3">
    <source>
        <dbReference type="SAM" id="SignalP"/>
    </source>
</evidence>
<keyword evidence="5" id="KW-1185">Reference proteome</keyword>
<dbReference type="EMBL" id="QYBC01000015">
    <property type="protein sequence ID" value="RYB03219.1"/>
    <property type="molecule type" value="Genomic_DNA"/>
</dbReference>
<feature type="chain" id="PRO_5020775938" description="DUF1311 domain-containing protein" evidence="3">
    <location>
        <begin position="31"/>
        <end position="307"/>
    </location>
</feature>
<comment type="caution">
    <text evidence="4">The sequence shown here is derived from an EMBL/GenBank/DDBJ whole genome shotgun (WGS) entry which is preliminary data.</text>
</comment>
<protein>
    <recommendedName>
        <fullName evidence="6">DUF1311 domain-containing protein</fullName>
    </recommendedName>
</protein>
<feature type="signal peptide" evidence="3">
    <location>
        <begin position="1"/>
        <end position="30"/>
    </location>
</feature>
<evidence type="ECO:0000313" key="4">
    <source>
        <dbReference type="EMBL" id="RYB03219.1"/>
    </source>
</evidence>
<proteinExistence type="predicted"/>
<accession>A0A4Q2RB38</accession>
<evidence type="ECO:0000256" key="2">
    <source>
        <dbReference type="SAM" id="MobiDB-lite"/>
    </source>
</evidence>
<sequence>MVRPMPRPFHRLRIPLFALVLAAGAGTALAQVALPGAVAPTPEGAAAPRGPAPSPATAPATRPKLHRRPVDAAGLPGAPATAKVVAAKVLPAASLAGQTLYRGGRGSEIAFALRDKTLVVSHLTLAGRGDDGADCRIDVADLPLAVRDEGEPSGMARIGIPVSACPMSFDVLDGAALETGDRANCSFAATHCTVDPGGLWGPAAATLTPDRDKAIERQRSQAETAMRANFKRLVAATRDRPTVMGYAREQAQFSSTREEMCRGYVAEVKHGFCSTRLTDARAAALRTKADIAQAEKEKRKARQRKRG</sequence>
<evidence type="ECO:0008006" key="6">
    <source>
        <dbReference type="Google" id="ProtNLM"/>
    </source>
</evidence>
<dbReference type="Proteomes" id="UP000289411">
    <property type="component" value="Unassembled WGS sequence"/>
</dbReference>
<gene>
    <name evidence="4" type="ORF">D3272_17500</name>
</gene>
<evidence type="ECO:0000256" key="1">
    <source>
        <dbReference type="SAM" id="Coils"/>
    </source>
</evidence>
<reference evidence="4 5" key="1">
    <citation type="submission" date="2018-09" db="EMBL/GenBank/DDBJ databases">
        <authorList>
            <person name="Grouzdev D.S."/>
            <person name="Krutkina M.S."/>
        </authorList>
    </citation>
    <scope>NUCLEOTIDE SEQUENCE [LARGE SCALE GENOMIC DNA]</scope>
    <source>
        <strain evidence="4 5">RmlP001</strain>
    </source>
</reference>
<reference evidence="4 5" key="2">
    <citation type="submission" date="2019-02" db="EMBL/GenBank/DDBJ databases">
        <title>'Lichenibacterium ramalinii' gen. nov. sp. nov., 'Lichenibacterium minor' gen. nov. sp. nov.</title>
        <authorList>
            <person name="Pankratov T."/>
        </authorList>
    </citation>
    <scope>NUCLEOTIDE SEQUENCE [LARGE SCALE GENOMIC DNA]</scope>
    <source>
        <strain evidence="4 5">RmlP001</strain>
    </source>
</reference>
<keyword evidence="1" id="KW-0175">Coiled coil</keyword>
<dbReference type="AlphaFoldDB" id="A0A4Q2RB38"/>
<organism evidence="4 5">
    <name type="scientific">Lichenibacterium ramalinae</name>
    <dbReference type="NCBI Taxonomy" id="2316527"/>
    <lineage>
        <taxon>Bacteria</taxon>
        <taxon>Pseudomonadati</taxon>
        <taxon>Pseudomonadota</taxon>
        <taxon>Alphaproteobacteria</taxon>
        <taxon>Hyphomicrobiales</taxon>
        <taxon>Lichenihabitantaceae</taxon>
        <taxon>Lichenibacterium</taxon>
    </lineage>
</organism>
<feature type="region of interest" description="Disordered" evidence="2">
    <location>
        <begin position="41"/>
        <end position="64"/>
    </location>
</feature>
<name>A0A4Q2RB38_9HYPH</name>